<comment type="caution">
    <text evidence="1">The sequence shown here is derived from an EMBL/GenBank/DDBJ whole genome shotgun (WGS) entry which is preliminary data.</text>
</comment>
<dbReference type="Proteomes" id="UP000193040">
    <property type="component" value="Unassembled WGS sequence"/>
</dbReference>
<dbReference type="AlphaFoldDB" id="A0A1X0XJB6"/>
<organism evidence="1 2">
    <name type="scientific">Mycobacterium simiae</name>
    <name type="common">Mycobacterium habana</name>
    <dbReference type="NCBI Taxonomy" id="1784"/>
    <lineage>
        <taxon>Bacteria</taxon>
        <taxon>Bacillati</taxon>
        <taxon>Actinomycetota</taxon>
        <taxon>Actinomycetes</taxon>
        <taxon>Mycobacteriales</taxon>
        <taxon>Mycobacteriaceae</taxon>
        <taxon>Mycobacterium</taxon>
        <taxon>Mycobacterium simiae complex</taxon>
    </lineage>
</organism>
<protein>
    <recommendedName>
        <fullName evidence="3">Core-binding (CB) domain-containing protein</fullName>
    </recommendedName>
</protein>
<evidence type="ECO:0000313" key="1">
    <source>
        <dbReference type="EMBL" id="ORJ53009.1"/>
    </source>
</evidence>
<proteinExistence type="predicted"/>
<gene>
    <name evidence="1" type="ORF">B5M45_29835</name>
</gene>
<name>A0A1X0XJB6_MYCSI</name>
<evidence type="ECO:0000313" key="2">
    <source>
        <dbReference type="Proteomes" id="UP000193040"/>
    </source>
</evidence>
<dbReference type="EMBL" id="MZZM01000042">
    <property type="protein sequence ID" value="ORJ53009.1"/>
    <property type="molecule type" value="Genomic_DNA"/>
</dbReference>
<sequence>MGQAESERIPDWLNGFLLDRQIRKPSAHTMKAYRQDLAAIASLITARQPASMKVGDKKRAATV</sequence>
<reference evidence="1 2" key="1">
    <citation type="submission" date="2017-03" db="EMBL/GenBank/DDBJ databases">
        <title>Genomic insights into Mycobacterium simiae human colonization.</title>
        <authorList>
            <person name="Steffani J.L."/>
            <person name="Brunck M.E."/>
            <person name="Cruz E."/>
            <person name="Montiel R."/>
            <person name="Barona F."/>
        </authorList>
    </citation>
    <scope>NUCLEOTIDE SEQUENCE [LARGE SCALE GENOMIC DNA]</scope>
    <source>
        <strain evidence="1 2">MsiGto</strain>
    </source>
</reference>
<evidence type="ECO:0008006" key="3">
    <source>
        <dbReference type="Google" id="ProtNLM"/>
    </source>
</evidence>
<accession>A0A1X0XJB6</accession>
<keyword evidence="2" id="KW-1185">Reference proteome</keyword>